<dbReference type="Proteomes" id="UP001196413">
    <property type="component" value="Unassembled WGS sequence"/>
</dbReference>
<reference evidence="2" key="1">
    <citation type="submission" date="2021-06" db="EMBL/GenBank/DDBJ databases">
        <title>Parelaphostrongylus tenuis whole genome reference sequence.</title>
        <authorList>
            <person name="Garwood T.J."/>
            <person name="Larsen P.A."/>
            <person name="Fountain-Jones N.M."/>
            <person name="Garbe J.R."/>
            <person name="Macchietto M.G."/>
            <person name="Kania S.A."/>
            <person name="Gerhold R.W."/>
            <person name="Richards J.E."/>
            <person name="Wolf T.M."/>
        </authorList>
    </citation>
    <scope>NUCLEOTIDE SEQUENCE</scope>
    <source>
        <strain evidence="2">MNPRO001-30</strain>
        <tissue evidence="2">Meninges</tissue>
    </source>
</reference>
<feature type="signal peptide" evidence="1">
    <location>
        <begin position="1"/>
        <end position="22"/>
    </location>
</feature>
<accession>A0AAD5QHV2</accession>
<evidence type="ECO:0000256" key="1">
    <source>
        <dbReference type="SAM" id="SignalP"/>
    </source>
</evidence>
<dbReference type="AlphaFoldDB" id="A0AAD5QHV2"/>
<protein>
    <submittedName>
        <fullName evidence="2">Uncharacterized protein</fullName>
    </submittedName>
</protein>
<organism evidence="2 3">
    <name type="scientific">Parelaphostrongylus tenuis</name>
    <name type="common">Meningeal worm</name>
    <dbReference type="NCBI Taxonomy" id="148309"/>
    <lineage>
        <taxon>Eukaryota</taxon>
        <taxon>Metazoa</taxon>
        <taxon>Ecdysozoa</taxon>
        <taxon>Nematoda</taxon>
        <taxon>Chromadorea</taxon>
        <taxon>Rhabditida</taxon>
        <taxon>Rhabditina</taxon>
        <taxon>Rhabditomorpha</taxon>
        <taxon>Strongyloidea</taxon>
        <taxon>Metastrongylidae</taxon>
        <taxon>Parelaphostrongylus</taxon>
    </lineage>
</organism>
<sequence length="296" mass="32160">MISLLAMILTVFGCGVISSGQASTRTFNVSGFTLPVAMVYSAAPEVRARVPDIAADMDQKHHHGELVENDVAKCIEQSGSNVSIRPVRISFLLGICHCRWKLKSNCASTRTFNVSGFSLPVAMAYTEMLMISAQVSGITASKGAARAFVQRLMMQTVFDVLESQARSALLPDAVISGILSQLTVNITYEPLLCQQFVRSLMETVEAMRDYCIIVSNTVTGICRHEMKKMCTDKDAKLMPVPATAMSISGTISTTNIIMANWSTMMWENVVNRAIRMLAVGPFRSHFISGSATVGGN</sequence>
<evidence type="ECO:0000313" key="3">
    <source>
        <dbReference type="Proteomes" id="UP001196413"/>
    </source>
</evidence>
<feature type="chain" id="PRO_5042288507" evidence="1">
    <location>
        <begin position="23"/>
        <end position="296"/>
    </location>
</feature>
<evidence type="ECO:0000313" key="2">
    <source>
        <dbReference type="EMBL" id="KAJ1351402.1"/>
    </source>
</evidence>
<proteinExistence type="predicted"/>
<dbReference type="EMBL" id="JAHQIW010001067">
    <property type="protein sequence ID" value="KAJ1351402.1"/>
    <property type="molecule type" value="Genomic_DNA"/>
</dbReference>
<keyword evidence="3" id="KW-1185">Reference proteome</keyword>
<gene>
    <name evidence="2" type="ORF">KIN20_007398</name>
</gene>
<name>A0AAD5QHV2_PARTN</name>
<keyword evidence="1" id="KW-0732">Signal</keyword>
<comment type="caution">
    <text evidence="2">The sequence shown here is derived from an EMBL/GenBank/DDBJ whole genome shotgun (WGS) entry which is preliminary data.</text>
</comment>